<dbReference type="AlphaFoldDB" id="A0A545UPN9"/>
<feature type="compositionally biased region" description="Basic residues" evidence="1">
    <location>
        <begin position="221"/>
        <end position="232"/>
    </location>
</feature>
<comment type="caution">
    <text evidence="2">The sequence shown here is derived from an EMBL/GenBank/DDBJ whole genome shotgun (WGS) entry which is preliminary data.</text>
</comment>
<evidence type="ECO:0000256" key="1">
    <source>
        <dbReference type="SAM" id="MobiDB-lite"/>
    </source>
</evidence>
<dbReference type="OrthoDB" id="3431997at2759"/>
<evidence type="ECO:0000313" key="3">
    <source>
        <dbReference type="Proteomes" id="UP000315783"/>
    </source>
</evidence>
<organism evidence="2 3">
    <name type="scientific">Cordyceps javanica</name>
    <dbReference type="NCBI Taxonomy" id="43265"/>
    <lineage>
        <taxon>Eukaryota</taxon>
        <taxon>Fungi</taxon>
        <taxon>Dikarya</taxon>
        <taxon>Ascomycota</taxon>
        <taxon>Pezizomycotina</taxon>
        <taxon>Sordariomycetes</taxon>
        <taxon>Hypocreomycetidae</taxon>
        <taxon>Hypocreales</taxon>
        <taxon>Cordycipitaceae</taxon>
        <taxon>Cordyceps</taxon>
    </lineage>
</organism>
<feature type="compositionally biased region" description="Basic and acidic residues" evidence="1">
    <location>
        <begin position="1"/>
        <end position="11"/>
    </location>
</feature>
<dbReference type="EMBL" id="SPUK01000019">
    <property type="protein sequence ID" value="TQV91438.1"/>
    <property type="molecule type" value="Genomic_DNA"/>
</dbReference>
<evidence type="ECO:0000313" key="2">
    <source>
        <dbReference type="EMBL" id="TQV91438.1"/>
    </source>
</evidence>
<feature type="region of interest" description="Disordered" evidence="1">
    <location>
        <begin position="1"/>
        <end position="54"/>
    </location>
</feature>
<accession>A0A545UPN9</accession>
<feature type="region of interest" description="Disordered" evidence="1">
    <location>
        <begin position="198"/>
        <end position="235"/>
    </location>
</feature>
<reference evidence="2 3" key="1">
    <citation type="journal article" date="2019" name="Appl. Microbiol. Biotechnol.">
        <title>Genome sequence of Isaria javanica and comparative genome analysis insights into family S53 peptidase evolution in fungal entomopathogens.</title>
        <authorList>
            <person name="Lin R."/>
            <person name="Zhang X."/>
            <person name="Xin B."/>
            <person name="Zou M."/>
            <person name="Gao Y."/>
            <person name="Qin F."/>
            <person name="Hu Q."/>
            <person name="Xie B."/>
            <person name="Cheng X."/>
        </authorList>
    </citation>
    <scope>NUCLEOTIDE SEQUENCE [LARGE SCALE GENOMIC DNA]</scope>
    <source>
        <strain evidence="2 3">IJ1G</strain>
    </source>
</reference>
<gene>
    <name evidence="2" type="ORF">IF1G_09937</name>
</gene>
<name>A0A545UPN9_9HYPO</name>
<protein>
    <submittedName>
        <fullName evidence="2">Uncharacterized protein</fullName>
    </submittedName>
</protein>
<sequence length="299" mass="32518">MDMLQKEKEAIAEQSPAVHGLPSPQYTAADDVADDKHESRVDTPPAGYTPGPSPYQKVPVGWNIYYKPWSNGAFQLGPHADQLVLALKLHISLRSSRPWLILFDGGADTKTSPPRRLATDHREGFLKPNSVITVPGPGDGPPVTEKLTVHSGRVTFSFDVGGTGGKGTTRREDFEWRHSRGKEVRVLGGSAQGWKLVRLGGAGGSGSGSADDGPLPERKSRTARKRARKARPHGLTSDGLPVVAVYADNLSWTKKARFHFIGAGATDELGEPWAMYVTMSALHIWRLMMSRGDDTPMTY</sequence>
<keyword evidence="3" id="KW-1185">Reference proteome</keyword>
<proteinExistence type="predicted"/>
<dbReference type="Proteomes" id="UP000315783">
    <property type="component" value="Unassembled WGS sequence"/>
</dbReference>